<evidence type="ECO:0000259" key="12">
    <source>
        <dbReference type="Pfam" id="PF08245"/>
    </source>
</evidence>
<dbReference type="Pfam" id="PF02875">
    <property type="entry name" value="Mur_ligase_C"/>
    <property type="match status" value="1"/>
</dbReference>
<dbReference type="Gene3D" id="3.40.1190.10">
    <property type="entry name" value="Mur-like, catalytic domain"/>
    <property type="match status" value="1"/>
</dbReference>
<gene>
    <name evidence="13" type="ORF">K1X13_17885</name>
</gene>
<dbReference type="InterPro" id="IPR018109">
    <property type="entry name" value="Folylpolyglutamate_synth_CS"/>
</dbReference>
<feature type="domain" description="Mur ligase C-terminal" evidence="11">
    <location>
        <begin position="319"/>
        <end position="434"/>
    </location>
</feature>
<organism evidence="13 14">
    <name type="scientific">Nocardioides jiangsuensis</name>
    <dbReference type="NCBI Taxonomy" id="2866161"/>
    <lineage>
        <taxon>Bacteria</taxon>
        <taxon>Bacillati</taxon>
        <taxon>Actinomycetota</taxon>
        <taxon>Actinomycetes</taxon>
        <taxon>Propionibacteriales</taxon>
        <taxon>Nocardioidaceae</taxon>
        <taxon>Nocardioides</taxon>
    </lineage>
</organism>
<evidence type="ECO:0000256" key="7">
    <source>
        <dbReference type="ARBA" id="ARBA00022842"/>
    </source>
</evidence>
<evidence type="ECO:0000256" key="4">
    <source>
        <dbReference type="ARBA" id="ARBA00022723"/>
    </source>
</evidence>
<keyword evidence="7" id="KW-0460">Magnesium</keyword>
<proteinExistence type="inferred from homology"/>
<keyword evidence="14" id="KW-1185">Reference proteome</keyword>
<evidence type="ECO:0000256" key="2">
    <source>
        <dbReference type="ARBA" id="ARBA00013025"/>
    </source>
</evidence>
<accession>A0ABS7RRT3</accession>
<evidence type="ECO:0000256" key="6">
    <source>
        <dbReference type="ARBA" id="ARBA00022840"/>
    </source>
</evidence>
<name>A0ABS7RRT3_9ACTN</name>
<evidence type="ECO:0000256" key="8">
    <source>
        <dbReference type="ARBA" id="ARBA00030592"/>
    </source>
</evidence>
<evidence type="ECO:0000256" key="1">
    <source>
        <dbReference type="ARBA" id="ARBA00008276"/>
    </source>
</evidence>
<keyword evidence="5" id="KW-0547">Nucleotide-binding</keyword>
<feature type="region of interest" description="Disordered" evidence="10">
    <location>
        <begin position="462"/>
        <end position="483"/>
    </location>
</feature>
<dbReference type="RefSeq" id="WP_221026492.1">
    <property type="nucleotide sequence ID" value="NZ_JAIEZQ010000003.1"/>
</dbReference>
<dbReference type="EC" id="6.3.2.17" evidence="2"/>
<reference evidence="13 14" key="1">
    <citation type="submission" date="2021-08" db="EMBL/GenBank/DDBJ databases">
        <title>Nocardioides bacterium WL0053 sp. nov., isolated from the sediment.</title>
        <authorList>
            <person name="Wang L."/>
            <person name="Zhang D."/>
            <person name="Zhang A."/>
        </authorList>
    </citation>
    <scope>NUCLEOTIDE SEQUENCE [LARGE SCALE GENOMIC DNA]</scope>
    <source>
        <strain evidence="13 14">WL0053</strain>
    </source>
</reference>
<evidence type="ECO:0000256" key="5">
    <source>
        <dbReference type="ARBA" id="ARBA00022741"/>
    </source>
</evidence>
<feature type="domain" description="Mur ligase central" evidence="12">
    <location>
        <begin position="154"/>
        <end position="294"/>
    </location>
</feature>
<dbReference type="InterPro" id="IPR004101">
    <property type="entry name" value="Mur_ligase_C"/>
</dbReference>
<keyword evidence="3" id="KW-0436">Ligase</keyword>
<dbReference type="Gene3D" id="3.90.190.20">
    <property type="entry name" value="Mur ligase, C-terminal domain"/>
    <property type="match status" value="1"/>
</dbReference>
<dbReference type="PROSITE" id="PS01011">
    <property type="entry name" value="FOLYLPOLYGLU_SYNT_1"/>
    <property type="match status" value="1"/>
</dbReference>
<evidence type="ECO:0000259" key="11">
    <source>
        <dbReference type="Pfam" id="PF02875"/>
    </source>
</evidence>
<evidence type="ECO:0000256" key="9">
    <source>
        <dbReference type="ARBA" id="ARBA00047493"/>
    </source>
</evidence>
<dbReference type="Pfam" id="PF08245">
    <property type="entry name" value="Mur_ligase_M"/>
    <property type="match status" value="1"/>
</dbReference>
<dbReference type="PANTHER" id="PTHR11136:SF0">
    <property type="entry name" value="DIHYDROFOLATE SYNTHETASE-RELATED"/>
    <property type="match status" value="1"/>
</dbReference>
<feature type="region of interest" description="Disordered" evidence="10">
    <location>
        <begin position="1"/>
        <end position="20"/>
    </location>
</feature>
<evidence type="ECO:0000256" key="10">
    <source>
        <dbReference type="SAM" id="MobiDB-lite"/>
    </source>
</evidence>
<dbReference type="EMBL" id="JAIEZQ010000003">
    <property type="protein sequence ID" value="MBY9076705.1"/>
    <property type="molecule type" value="Genomic_DNA"/>
</dbReference>
<dbReference type="InterPro" id="IPR001645">
    <property type="entry name" value="Folylpolyglutamate_synth"/>
</dbReference>
<keyword evidence="4" id="KW-0479">Metal-binding</keyword>
<dbReference type="InterPro" id="IPR013221">
    <property type="entry name" value="Mur_ligase_cen"/>
</dbReference>
<dbReference type="PANTHER" id="PTHR11136">
    <property type="entry name" value="FOLYLPOLYGLUTAMATE SYNTHASE-RELATED"/>
    <property type="match status" value="1"/>
</dbReference>
<feature type="compositionally biased region" description="Low complexity" evidence="10">
    <location>
        <begin position="1"/>
        <end position="18"/>
    </location>
</feature>
<protein>
    <recommendedName>
        <fullName evidence="2">tetrahydrofolate synthase</fullName>
        <ecNumber evidence="2">6.3.2.17</ecNumber>
    </recommendedName>
    <alternativeName>
        <fullName evidence="8">Tetrahydrofolylpolyglutamate synthase</fullName>
    </alternativeName>
</protein>
<feature type="compositionally biased region" description="Basic and acidic residues" evidence="10">
    <location>
        <begin position="464"/>
        <end position="483"/>
    </location>
</feature>
<comment type="catalytic activity">
    <reaction evidence="9">
        <text>(6S)-5,6,7,8-tetrahydrofolyl-(gamma-L-Glu)(n) + L-glutamate + ATP = (6S)-5,6,7,8-tetrahydrofolyl-(gamma-L-Glu)(n+1) + ADP + phosphate + H(+)</text>
        <dbReference type="Rhea" id="RHEA:10580"/>
        <dbReference type="Rhea" id="RHEA-COMP:14738"/>
        <dbReference type="Rhea" id="RHEA-COMP:14740"/>
        <dbReference type="ChEBI" id="CHEBI:15378"/>
        <dbReference type="ChEBI" id="CHEBI:29985"/>
        <dbReference type="ChEBI" id="CHEBI:30616"/>
        <dbReference type="ChEBI" id="CHEBI:43474"/>
        <dbReference type="ChEBI" id="CHEBI:141005"/>
        <dbReference type="ChEBI" id="CHEBI:456216"/>
        <dbReference type="EC" id="6.3.2.17"/>
    </reaction>
</comment>
<evidence type="ECO:0000313" key="14">
    <source>
        <dbReference type="Proteomes" id="UP000754710"/>
    </source>
</evidence>
<comment type="similarity">
    <text evidence="1">Belongs to the folylpolyglutamate synthase family.</text>
</comment>
<dbReference type="Proteomes" id="UP000754710">
    <property type="component" value="Unassembled WGS sequence"/>
</dbReference>
<dbReference type="NCBIfam" id="TIGR01499">
    <property type="entry name" value="folC"/>
    <property type="match status" value="1"/>
</dbReference>
<dbReference type="InterPro" id="IPR036565">
    <property type="entry name" value="Mur-like_cat_sf"/>
</dbReference>
<comment type="caution">
    <text evidence="13">The sequence shown here is derived from an EMBL/GenBank/DDBJ whole genome shotgun (WGS) entry which is preliminary data.</text>
</comment>
<dbReference type="SUPFAM" id="SSF53623">
    <property type="entry name" value="MurD-like peptide ligases, catalytic domain"/>
    <property type="match status" value="1"/>
</dbReference>
<dbReference type="InterPro" id="IPR036615">
    <property type="entry name" value="Mur_ligase_C_dom_sf"/>
</dbReference>
<dbReference type="SUPFAM" id="SSF53244">
    <property type="entry name" value="MurD-like peptide ligases, peptide-binding domain"/>
    <property type="match status" value="1"/>
</dbReference>
<keyword evidence="6" id="KW-0067">ATP-binding</keyword>
<evidence type="ECO:0000256" key="3">
    <source>
        <dbReference type="ARBA" id="ARBA00022598"/>
    </source>
</evidence>
<sequence length="483" mass="50879">MSDTSSSPSTATGTPGPAVTHAETYAEAERALLARWPETRLDPTLERVEAFTHLLGDPQKAYPVIHLTGTNGKTSTSRMIDTLITALGLRTGRFTSPHVESMTERISLDGVPLTEEQFTHAFNDVAPYAALVDRDSVHPLSFFETVVGMAYSAFADAPVDAAIVEVGMGGAWDATNVADGRVAVITPVSVDHAQYLGETPADIAVEKAGIIKPGATVVMAQQPLEVTEVLLERAAEVGATVAREGLEFGVVHRLPAVGGQMLHLQGLRGEYDEVFLPLYGAHQAQNAALALAAVEAFAGDEALDPDLVREAFGQVTSPGRLEVVRRSPTIVLDAAHNPHGAAAVAEALQDSFTFSPLIGVVGVMADKDYEGVLAAFEPVMAEIVCTQNSTQRSMPAEDLAEVARGIFGVDRVHVARRLDDALDKAATLAEAGGVYGEAIGSGGVLVTGSVITVGEARSMLTSRAADREAAREESHRSRTGEGR</sequence>
<evidence type="ECO:0000313" key="13">
    <source>
        <dbReference type="EMBL" id="MBY9076705.1"/>
    </source>
</evidence>